<dbReference type="PANTHER" id="PTHR31234">
    <property type="entry name" value="LATE EMBRYOGENESIS ABUNDANT (LEA) HYDROXYPROLINE-RICH GLYCOPROTEIN FAMILY"/>
    <property type="match status" value="1"/>
</dbReference>
<evidence type="ECO:0000313" key="5">
    <source>
        <dbReference type="Proteomes" id="UP001153076"/>
    </source>
</evidence>
<dbReference type="OrthoDB" id="996955at2759"/>
<comment type="caution">
    <text evidence="4">The sequence shown here is derived from an EMBL/GenBank/DDBJ whole genome shotgun (WGS) entry which is preliminary data.</text>
</comment>
<name>A0A9Q1JK00_9CARY</name>
<dbReference type="InterPro" id="IPR044839">
    <property type="entry name" value="NDR1-like"/>
</dbReference>
<keyword evidence="3" id="KW-1133">Transmembrane helix</keyword>
<evidence type="ECO:0000313" key="4">
    <source>
        <dbReference type="EMBL" id="KAJ8428447.1"/>
    </source>
</evidence>
<proteinExistence type="predicted"/>
<gene>
    <name evidence="4" type="ORF">Cgig2_024108</name>
</gene>
<evidence type="ECO:0000256" key="2">
    <source>
        <dbReference type="ARBA" id="ARBA00023136"/>
    </source>
</evidence>
<evidence type="ECO:0008006" key="6">
    <source>
        <dbReference type="Google" id="ProtNLM"/>
    </source>
</evidence>
<dbReference type="GO" id="GO:0005886">
    <property type="term" value="C:plasma membrane"/>
    <property type="evidence" value="ECO:0007669"/>
    <property type="project" value="TreeGrafter"/>
</dbReference>
<dbReference type="PANTHER" id="PTHR31234:SF68">
    <property type="entry name" value="EXPRESSED PROTEIN"/>
    <property type="match status" value="1"/>
</dbReference>
<reference evidence="4" key="1">
    <citation type="submission" date="2022-04" db="EMBL/GenBank/DDBJ databases">
        <title>Carnegiea gigantea Genome sequencing and assembly v2.</title>
        <authorList>
            <person name="Copetti D."/>
            <person name="Sanderson M.J."/>
            <person name="Burquez A."/>
            <person name="Wojciechowski M.F."/>
        </authorList>
    </citation>
    <scope>NUCLEOTIDE SEQUENCE</scope>
    <source>
        <strain evidence="4">SGP5-SGP5p</strain>
        <tissue evidence="4">Aerial part</tissue>
    </source>
</reference>
<feature type="transmembrane region" description="Helical" evidence="3">
    <location>
        <begin position="106"/>
        <end position="129"/>
    </location>
</feature>
<evidence type="ECO:0000256" key="3">
    <source>
        <dbReference type="SAM" id="Phobius"/>
    </source>
</evidence>
<dbReference type="AlphaFoldDB" id="A0A9Q1JK00"/>
<comment type="subcellular location">
    <subcellularLocation>
        <location evidence="1">Membrane</location>
    </subcellularLocation>
</comment>
<dbReference type="GO" id="GO:0098542">
    <property type="term" value="P:defense response to other organism"/>
    <property type="evidence" value="ECO:0007669"/>
    <property type="project" value="InterPro"/>
</dbReference>
<protein>
    <recommendedName>
        <fullName evidence="6">Late embryogenesis abundant protein LEA-2 subgroup domain-containing protein</fullName>
    </recommendedName>
</protein>
<dbReference type="EMBL" id="JAKOGI010001004">
    <property type="protein sequence ID" value="KAJ8428447.1"/>
    <property type="molecule type" value="Genomic_DNA"/>
</dbReference>
<keyword evidence="2 3" id="KW-0472">Membrane</keyword>
<organism evidence="4 5">
    <name type="scientific">Carnegiea gigantea</name>
    <dbReference type="NCBI Taxonomy" id="171969"/>
    <lineage>
        <taxon>Eukaryota</taxon>
        <taxon>Viridiplantae</taxon>
        <taxon>Streptophyta</taxon>
        <taxon>Embryophyta</taxon>
        <taxon>Tracheophyta</taxon>
        <taxon>Spermatophyta</taxon>
        <taxon>Magnoliopsida</taxon>
        <taxon>eudicotyledons</taxon>
        <taxon>Gunneridae</taxon>
        <taxon>Pentapetalae</taxon>
        <taxon>Caryophyllales</taxon>
        <taxon>Cactineae</taxon>
        <taxon>Cactaceae</taxon>
        <taxon>Cactoideae</taxon>
        <taxon>Echinocereeae</taxon>
        <taxon>Carnegiea</taxon>
    </lineage>
</organism>
<sequence>MEERVPPRPAATTIHHQDLEDTDSRFRHRHRDHEYCTNNHDGQTTQIVSNSNDNNYNTNYGRPVQTYIVQIPKDQIYRVPPPEHAKIVERYRNPATNRGRSRCMCWCLSVFFTLAFIIMVISCVARFTLSPKPPTFSVKHLVVKHPEKLGPPGFQITVETDNPNSNNDIEYGTGTATLCHKDKEVAKGGFPPLDNVGPGKVGSMDVVLEGSRKAELPEKPKSPLTLDLEMSIPAKMKTWLFTKKKDMNIECEFEVNSLGDNVKL</sequence>
<dbReference type="Proteomes" id="UP001153076">
    <property type="component" value="Unassembled WGS sequence"/>
</dbReference>
<keyword evidence="5" id="KW-1185">Reference proteome</keyword>
<evidence type="ECO:0000256" key="1">
    <source>
        <dbReference type="ARBA" id="ARBA00004370"/>
    </source>
</evidence>
<accession>A0A9Q1JK00</accession>
<keyword evidence="3" id="KW-0812">Transmembrane</keyword>